<sequence length="105" mass="11838">MEINEEAHEQTLSVAVTCTILATTGPRRSRVLPTLYKVVVDVGVSKEEICFGMVEDVVHKYGVPFNKQNKGVKEKLIRVVEEQTRVISDMQSSIHDLRKLVEAKN</sequence>
<dbReference type="AlphaFoldDB" id="A0A8T0JF86"/>
<reference evidence="1 2" key="1">
    <citation type="submission" date="2020-05" db="EMBL/GenBank/DDBJ databases">
        <title>Vigna angularis (adzuki bean) Var. LongXiaoDou No. 4 denovo assembly.</title>
        <authorList>
            <person name="Xiang H."/>
        </authorList>
    </citation>
    <scope>NUCLEOTIDE SEQUENCE [LARGE SCALE GENOMIC DNA]</scope>
    <source>
        <tissue evidence="1">Leaf</tissue>
    </source>
</reference>
<proteinExistence type="predicted"/>
<evidence type="ECO:0000313" key="2">
    <source>
        <dbReference type="Proteomes" id="UP000743370"/>
    </source>
</evidence>
<comment type="caution">
    <text evidence="1">The sequence shown here is derived from an EMBL/GenBank/DDBJ whole genome shotgun (WGS) entry which is preliminary data.</text>
</comment>
<evidence type="ECO:0000313" key="1">
    <source>
        <dbReference type="EMBL" id="KAG2371862.1"/>
    </source>
</evidence>
<name>A0A8T0JF86_PHAAN</name>
<dbReference type="Proteomes" id="UP000743370">
    <property type="component" value="Unassembled WGS sequence"/>
</dbReference>
<organism evidence="1 2">
    <name type="scientific">Phaseolus angularis</name>
    <name type="common">Azuki bean</name>
    <name type="synonym">Vigna angularis</name>
    <dbReference type="NCBI Taxonomy" id="3914"/>
    <lineage>
        <taxon>Eukaryota</taxon>
        <taxon>Viridiplantae</taxon>
        <taxon>Streptophyta</taxon>
        <taxon>Embryophyta</taxon>
        <taxon>Tracheophyta</taxon>
        <taxon>Spermatophyta</taxon>
        <taxon>Magnoliopsida</taxon>
        <taxon>eudicotyledons</taxon>
        <taxon>Gunneridae</taxon>
        <taxon>Pentapetalae</taxon>
        <taxon>rosids</taxon>
        <taxon>fabids</taxon>
        <taxon>Fabales</taxon>
        <taxon>Fabaceae</taxon>
        <taxon>Papilionoideae</taxon>
        <taxon>50 kb inversion clade</taxon>
        <taxon>NPAAA clade</taxon>
        <taxon>indigoferoid/millettioid clade</taxon>
        <taxon>Phaseoleae</taxon>
        <taxon>Vigna</taxon>
    </lineage>
</organism>
<protein>
    <submittedName>
        <fullName evidence="1">COP9 signalosome complex subunit 4</fullName>
    </submittedName>
</protein>
<accession>A0A8T0JF86</accession>
<dbReference type="EMBL" id="JABFOF010000011">
    <property type="protein sequence ID" value="KAG2371862.1"/>
    <property type="molecule type" value="Genomic_DNA"/>
</dbReference>
<gene>
    <name evidence="1" type="ORF">HKW66_Vig0239830</name>
</gene>